<evidence type="ECO:0000313" key="2">
    <source>
        <dbReference type="Proteomes" id="UP000306985"/>
    </source>
</evidence>
<accession>A0A4U6QMG0</accession>
<dbReference type="Proteomes" id="UP000306985">
    <property type="component" value="Unassembled WGS sequence"/>
</dbReference>
<dbReference type="InterPro" id="IPR016136">
    <property type="entry name" value="DNA_helicase_N/primase_C"/>
</dbReference>
<evidence type="ECO:0000313" key="1">
    <source>
        <dbReference type="EMBL" id="TKV61338.1"/>
    </source>
</evidence>
<dbReference type="EMBL" id="SZZH01000001">
    <property type="protein sequence ID" value="TKV61338.1"/>
    <property type="molecule type" value="Genomic_DNA"/>
</dbReference>
<organism evidence="1 2">
    <name type="scientific">Nakamurella flava</name>
    <dbReference type="NCBI Taxonomy" id="2576308"/>
    <lineage>
        <taxon>Bacteria</taxon>
        <taxon>Bacillati</taxon>
        <taxon>Actinomycetota</taxon>
        <taxon>Actinomycetes</taxon>
        <taxon>Nakamurellales</taxon>
        <taxon>Nakamurellaceae</taxon>
        <taxon>Nakamurella</taxon>
    </lineage>
</organism>
<sequence>MPQPENEETRPVVSGTGLENDLLAGGVEVNDTASDLTDQIADAAELTVASALLLSPTVDHAKRLLALAAVPVSSDDRVEWIPAAAFTHPTAKFVADVSTRLVEDLVPPAPVTVVTYAMQHKMSLPDRHTPIAALSKLAAASHVTAAADWAAREVRNNYFRRAIATAGQRISSAAWADTAEMAELVKREIAAITDAVEAVKG</sequence>
<comment type="caution">
    <text evidence="1">The sequence shown here is derived from an EMBL/GenBank/DDBJ whole genome shotgun (WGS) entry which is preliminary data.</text>
</comment>
<gene>
    <name evidence="1" type="ORF">FDO65_06995</name>
</gene>
<dbReference type="AlphaFoldDB" id="A0A4U6QMG0"/>
<reference evidence="1 2" key="1">
    <citation type="submission" date="2019-05" db="EMBL/GenBank/DDBJ databases">
        <title>Nakamurella sp. N5BH11, whole genome shotgun sequence.</title>
        <authorList>
            <person name="Tuo L."/>
        </authorList>
    </citation>
    <scope>NUCLEOTIDE SEQUENCE [LARGE SCALE GENOMIC DNA]</scope>
    <source>
        <strain evidence="1 2">N5BH11</strain>
    </source>
</reference>
<dbReference type="RefSeq" id="WP_137448642.1">
    <property type="nucleotide sequence ID" value="NZ_SZZH01000001.1"/>
</dbReference>
<keyword evidence="2" id="KW-1185">Reference proteome</keyword>
<protein>
    <submittedName>
        <fullName evidence="1">Uncharacterized protein</fullName>
    </submittedName>
</protein>
<name>A0A4U6QMG0_9ACTN</name>
<proteinExistence type="predicted"/>
<dbReference type="Gene3D" id="1.10.860.10">
    <property type="entry name" value="DNAb Helicase, Chain A"/>
    <property type="match status" value="1"/>
</dbReference>